<accession>A0A8X6T9P1</accession>
<dbReference type="Proteomes" id="UP000887013">
    <property type="component" value="Unassembled WGS sequence"/>
</dbReference>
<sequence length="101" mass="11729">MVSENDFVSEFCGLQIQINQNTTVDWNNCRREVCADSLVFLKGIKTDGAYKIMEIDENLFLHRNYVKVDIMFLYHCGYMEVYAIKPKKVSSLLFPVAVLRP</sequence>
<keyword evidence="2" id="KW-1185">Reference proteome</keyword>
<reference evidence="1" key="1">
    <citation type="submission" date="2020-08" db="EMBL/GenBank/DDBJ databases">
        <title>Multicomponent nature underlies the extraordinary mechanical properties of spider dragline silk.</title>
        <authorList>
            <person name="Kono N."/>
            <person name="Nakamura H."/>
            <person name="Mori M."/>
            <person name="Yoshida Y."/>
            <person name="Ohtoshi R."/>
            <person name="Malay A.D."/>
            <person name="Moran D.A.P."/>
            <person name="Tomita M."/>
            <person name="Numata K."/>
            <person name="Arakawa K."/>
        </authorList>
    </citation>
    <scope>NUCLEOTIDE SEQUENCE</scope>
</reference>
<organism evidence="1 2">
    <name type="scientific">Nephila pilipes</name>
    <name type="common">Giant wood spider</name>
    <name type="synonym">Nephila maculata</name>
    <dbReference type="NCBI Taxonomy" id="299642"/>
    <lineage>
        <taxon>Eukaryota</taxon>
        <taxon>Metazoa</taxon>
        <taxon>Ecdysozoa</taxon>
        <taxon>Arthropoda</taxon>
        <taxon>Chelicerata</taxon>
        <taxon>Arachnida</taxon>
        <taxon>Araneae</taxon>
        <taxon>Araneomorphae</taxon>
        <taxon>Entelegynae</taxon>
        <taxon>Araneoidea</taxon>
        <taxon>Nephilidae</taxon>
        <taxon>Nephila</taxon>
    </lineage>
</organism>
<dbReference type="AlphaFoldDB" id="A0A8X6T9P1"/>
<gene>
    <name evidence="1" type="ORF">NPIL_180391</name>
</gene>
<comment type="caution">
    <text evidence="1">The sequence shown here is derived from an EMBL/GenBank/DDBJ whole genome shotgun (WGS) entry which is preliminary data.</text>
</comment>
<evidence type="ECO:0000313" key="2">
    <source>
        <dbReference type="Proteomes" id="UP000887013"/>
    </source>
</evidence>
<protein>
    <submittedName>
        <fullName evidence="1">Uncharacterized protein</fullName>
    </submittedName>
</protein>
<proteinExistence type="predicted"/>
<dbReference type="EMBL" id="BMAW01004887">
    <property type="protein sequence ID" value="GFS91337.1"/>
    <property type="molecule type" value="Genomic_DNA"/>
</dbReference>
<evidence type="ECO:0000313" key="1">
    <source>
        <dbReference type="EMBL" id="GFS91337.1"/>
    </source>
</evidence>
<name>A0A8X6T9P1_NEPPI</name>
<dbReference type="OrthoDB" id="6409943at2759"/>